<protein>
    <recommendedName>
        <fullName evidence="1">Glyoxalase/fosfomycin resistance/dioxygenase domain-containing protein</fullName>
    </recommendedName>
</protein>
<name>A0A318EI48_9GAMM</name>
<dbReference type="Gene3D" id="3.30.720.120">
    <property type="match status" value="1"/>
</dbReference>
<comment type="caution">
    <text evidence="2">The sequence shown here is derived from an EMBL/GenBank/DDBJ whole genome shotgun (WGS) entry which is preliminary data.</text>
</comment>
<feature type="domain" description="Glyoxalase/fosfomycin resistance/dioxygenase" evidence="1">
    <location>
        <begin position="10"/>
        <end position="115"/>
    </location>
</feature>
<evidence type="ECO:0000313" key="3">
    <source>
        <dbReference type="Proteomes" id="UP000248330"/>
    </source>
</evidence>
<dbReference type="SUPFAM" id="SSF54593">
    <property type="entry name" value="Glyoxalase/Bleomycin resistance protein/Dihydroxybiphenyl dioxygenase"/>
    <property type="match status" value="1"/>
</dbReference>
<dbReference type="InterPro" id="IPR029068">
    <property type="entry name" value="Glyas_Bleomycin-R_OHBP_Dase"/>
</dbReference>
<dbReference type="EMBL" id="QICN01000002">
    <property type="protein sequence ID" value="PXV70469.1"/>
    <property type="molecule type" value="Genomic_DNA"/>
</dbReference>
<sequence length="130" mass="14730">MRTWYPIVTTAALRECADFYQRAFDARVLFRNAWYLHLSVSGWEIGFLRPNPPTRLPVFQHTTQTRGLCLALEVPDVTAVYEDLQRRQIPPLGTLTRFGDGELSFSIVDPAGTVLNVVERRGGRVDLPSP</sequence>
<gene>
    <name evidence="2" type="ORF">C8D93_102328</name>
</gene>
<dbReference type="InterPro" id="IPR004360">
    <property type="entry name" value="Glyas_Fos-R_dOase_dom"/>
</dbReference>
<organism evidence="2 3">
    <name type="scientific">Sinimarinibacterium flocculans</name>
    <dbReference type="NCBI Taxonomy" id="985250"/>
    <lineage>
        <taxon>Bacteria</taxon>
        <taxon>Pseudomonadati</taxon>
        <taxon>Pseudomonadota</taxon>
        <taxon>Gammaproteobacteria</taxon>
        <taxon>Nevskiales</taxon>
        <taxon>Nevskiaceae</taxon>
        <taxon>Sinimarinibacterium</taxon>
    </lineage>
</organism>
<dbReference type="Proteomes" id="UP000248330">
    <property type="component" value="Unassembled WGS sequence"/>
</dbReference>
<keyword evidence="3" id="KW-1185">Reference proteome</keyword>
<proteinExistence type="predicted"/>
<evidence type="ECO:0000259" key="1">
    <source>
        <dbReference type="Pfam" id="PF00903"/>
    </source>
</evidence>
<reference evidence="2 3" key="1">
    <citation type="submission" date="2018-04" db="EMBL/GenBank/DDBJ databases">
        <title>Genomic Encyclopedia of Type Strains, Phase IV (KMG-IV): sequencing the most valuable type-strain genomes for metagenomic binning, comparative biology and taxonomic classification.</title>
        <authorList>
            <person name="Goeker M."/>
        </authorList>
    </citation>
    <scope>NUCLEOTIDE SEQUENCE [LARGE SCALE GENOMIC DNA]</scope>
    <source>
        <strain evidence="2 3">DSM 104150</strain>
    </source>
</reference>
<dbReference type="RefSeq" id="WP_110264129.1">
    <property type="nucleotide sequence ID" value="NZ_CAKZQT010000020.1"/>
</dbReference>
<accession>A0A318EI48</accession>
<dbReference type="Gene3D" id="3.30.720.110">
    <property type="match status" value="1"/>
</dbReference>
<dbReference type="Pfam" id="PF00903">
    <property type="entry name" value="Glyoxalase"/>
    <property type="match status" value="1"/>
</dbReference>
<dbReference type="AlphaFoldDB" id="A0A318EI48"/>
<dbReference type="OrthoDB" id="9797663at2"/>
<evidence type="ECO:0000313" key="2">
    <source>
        <dbReference type="EMBL" id="PXV70469.1"/>
    </source>
</evidence>